<evidence type="ECO:0000256" key="1">
    <source>
        <dbReference type="ARBA" id="ARBA00007992"/>
    </source>
</evidence>
<dbReference type="Gene3D" id="3.50.50.60">
    <property type="entry name" value="FAD/NAD(P)-binding domain"/>
    <property type="match status" value="1"/>
</dbReference>
<proteinExistence type="inferred from homology"/>
<accession>A0A0C9YPA6</accession>
<dbReference type="OrthoDB" id="5428495at2759"/>
<dbReference type="PANTHER" id="PTHR13789">
    <property type="entry name" value="MONOOXYGENASE"/>
    <property type="match status" value="1"/>
</dbReference>
<reference evidence="9" key="2">
    <citation type="submission" date="2015-01" db="EMBL/GenBank/DDBJ databases">
        <title>Evolutionary Origins and Diversification of the Mycorrhizal Mutualists.</title>
        <authorList>
            <consortium name="DOE Joint Genome Institute"/>
            <consortium name="Mycorrhizal Genomics Consortium"/>
            <person name="Kohler A."/>
            <person name="Kuo A."/>
            <person name="Nagy L.G."/>
            <person name="Floudas D."/>
            <person name="Copeland A."/>
            <person name="Barry K.W."/>
            <person name="Cichocki N."/>
            <person name="Veneault-Fourrey C."/>
            <person name="LaButti K."/>
            <person name="Lindquist E.A."/>
            <person name="Lipzen A."/>
            <person name="Lundell T."/>
            <person name="Morin E."/>
            <person name="Murat C."/>
            <person name="Riley R."/>
            <person name="Ohm R."/>
            <person name="Sun H."/>
            <person name="Tunlid A."/>
            <person name="Henrissat B."/>
            <person name="Grigoriev I.V."/>
            <person name="Hibbett D.S."/>
            <person name="Martin F."/>
        </authorList>
    </citation>
    <scope>NUCLEOTIDE SEQUENCE [LARGE SCALE GENOMIC DNA]</scope>
    <source>
        <strain evidence="9">441</strain>
    </source>
</reference>
<dbReference type="STRING" id="765257.A0A0C9YPA6"/>
<protein>
    <recommendedName>
        <fullName evidence="7">FAD-binding domain-containing protein</fullName>
    </recommendedName>
</protein>
<keyword evidence="6" id="KW-1133">Transmembrane helix</keyword>
<keyword evidence="6" id="KW-0472">Membrane</keyword>
<evidence type="ECO:0000256" key="3">
    <source>
        <dbReference type="ARBA" id="ARBA00022827"/>
    </source>
</evidence>
<keyword evidence="9" id="KW-1185">Reference proteome</keyword>
<keyword evidence="2" id="KW-0285">Flavoprotein</keyword>
<dbReference type="PRINTS" id="PR00420">
    <property type="entry name" value="RNGMNOXGNASE"/>
</dbReference>
<keyword evidence="3" id="KW-0274">FAD</keyword>
<sequence>MGPDPSFLPSINGKPGILIDFLIVGGGITGLACALALRRIGHRVTVLERLAEEEISRLANGGGRLPPNASKILFQWGLEAALREFAVSSPGVEVMRYDTGDLLGTHTWAEEILREAGGEYLFYHHADLWRLLLRVAVDAGADVRLGVSVTSINGDDPSVELSEGDVLRADVVVAAVGGSSGLRTAVSADDKCLYDSMPAHCRLYSLFVPSQVMLQDHLLAQMYIRPSPPAFLWLGHRASALGNRVGGVDGFVVHVWVSDYPRSTANENEWITQADEADWEDLISHCEPRLQRLVRGATFRASGPVKIVPQLDNWVHHSDRVLLVGEAAHPLPVGSVQLTALGIEDAAVFAKLFSHLTSEDQIPAFLHAFQDLREGRCARVLNSERCNLNFRMLPNGPDQEERDNAMRERHARGISVFGSGGGKLTEQWDQLKELFGYNAEDEADDWWVKWGLLRERAKERSTELVERVNIQLQAVNIRNDDDE</sequence>
<dbReference type="InterPro" id="IPR002938">
    <property type="entry name" value="FAD-bd"/>
</dbReference>
<evidence type="ECO:0000256" key="6">
    <source>
        <dbReference type="SAM" id="Phobius"/>
    </source>
</evidence>
<feature type="transmembrane region" description="Helical" evidence="6">
    <location>
        <begin position="16"/>
        <end position="37"/>
    </location>
</feature>
<dbReference type="PANTHER" id="PTHR13789:SF147">
    <property type="entry name" value="PUTATIVE (AFU_ORTHOLOGUE AFUA_2G01950)-RELATED"/>
    <property type="match status" value="1"/>
</dbReference>
<keyword evidence="4" id="KW-0560">Oxidoreductase</keyword>
<organism evidence="8 9">
    <name type="scientific">Pisolithus microcarpus 441</name>
    <dbReference type="NCBI Taxonomy" id="765257"/>
    <lineage>
        <taxon>Eukaryota</taxon>
        <taxon>Fungi</taxon>
        <taxon>Dikarya</taxon>
        <taxon>Basidiomycota</taxon>
        <taxon>Agaricomycotina</taxon>
        <taxon>Agaricomycetes</taxon>
        <taxon>Agaricomycetidae</taxon>
        <taxon>Boletales</taxon>
        <taxon>Sclerodermatineae</taxon>
        <taxon>Pisolithaceae</taxon>
        <taxon>Pisolithus</taxon>
    </lineage>
</organism>
<dbReference type="SUPFAM" id="SSF51905">
    <property type="entry name" value="FAD/NAD(P)-binding domain"/>
    <property type="match status" value="1"/>
</dbReference>
<evidence type="ECO:0000256" key="4">
    <source>
        <dbReference type="ARBA" id="ARBA00023002"/>
    </source>
</evidence>
<evidence type="ECO:0000256" key="5">
    <source>
        <dbReference type="ARBA" id="ARBA00023033"/>
    </source>
</evidence>
<keyword evidence="5" id="KW-0503">Monooxygenase</keyword>
<name>A0A0C9YPA6_9AGAM</name>
<feature type="domain" description="FAD-binding" evidence="7">
    <location>
        <begin position="21"/>
        <end position="380"/>
    </location>
</feature>
<comment type="similarity">
    <text evidence="1">Belongs to the paxM FAD-dependent monooxygenase family.</text>
</comment>
<dbReference type="InterPro" id="IPR036188">
    <property type="entry name" value="FAD/NAD-bd_sf"/>
</dbReference>
<evidence type="ECO:0000313" key="8">
    <source>
        <dbReference type="EMBL" id="KIK12202.1"/>
    </source>
</evidence>
<evidence type="ECO:0000313" key="9">
    <source>
        <dbReference type="Proteomes" id="UP000054018"/>
    </source>
</evidence>
<dbReference type="AlphaFoldDB" id="A0A0C9YPA6"/>
<dbReference type="Pfam" id="PF01494">
    <property type="entry name" value="FAD_binding_3"/>
    <property type="match status" value="1"/>
</dbReference>
<dbReference type="GO" id="GO:0071949">
    <property type="term" value="F:FAD binding"/>
    <property type="evidence" value="ECO:0007669"/>
    <property type="project" value="InterPro"/>
</dbReference>
<keyword evidence="6" id="KW-0812">Transmembrane</keyword>
<gene>
    <name evidence="8" type="ORF">PISMIDRAFT_689668</name>
</gene>
<dbReference type="Proteomes" id="UP000054018">
    <property type="component" value="Unassembled WGS sequence"/>
</dbReference>
<dbReference type="GO" id="GO:0004497">
    <property type="term" value="F:monooxygenase activity"/>
    <property type="evidence" value="ECO:0007669"/>
    <property type="project" value="UniProtKB-KW"/>
</dbReference>
<evidence type="ECO:0000259" key="7">
    <source>
        <dbReference type="Pfam" id="PF01494"/>
    </source>
</evidence>
<dbReference type="HOGENOM" id="CLU_009665_19_3_1"/>
<reference evidence="8 9" key="1">
    <citation type="submission" date="2014-04" db="EMBL/GenBank/DDBJ databases">
        <authorList>
            <consortium name="DOE Joint Genome Institute"/>
            <person name="Kuo A."/>
            <person name="Kohler A."/>
            <person name="Costa M.D."/>
            <person name="Nagy L.G."/>
            <person name="Floudas D."/>
            <person name="Copeland A."/>
            <person name="Barry K.W."/>
            <person name="Cichocki N."/>
            <person name="Veneault-Fourrey C."/>
            <person name="LaButti K."/>
            <person name="Lindquist E.A."/>
            <person name="Lipzen A."/>
            <person name="Lundell T."/>
            <person name="Morin E."/>
            <person name="Murat C."/>
            <person name="Sun H."/>
            <person name="Tunlid A."/>
            <person name="Henrissat B."/>
            <person name="Grigoriev I.V."/>
            <person name="Hibbett D.S."/>
            <person name="Martin F."/>
            <person name="Nordberg H.P."/>
            <person name="Cantor M.N."/>
            <person name="Hua S.X."/>
        </authorList>
    </citation>
    <scope>NUCLEOTIDE SEQUENCE [LARGE SCALE GENOMIC DNA]</scope>
    <source>
        <strain evidence="8 9">441</strain>
    </source>
</reference>
<dbReference type="InterPro" id="IPR050493">
    <property type="entry name" value="FAD-dep_Monooxygenase_BioMet"/>
</dbReference>
<dbReference type="EMBL" id="KN834106">
    <property type="protein sequence ID" value="KIK12202.1"/>
    <property type="molecule type" value="Genomic_DNA"/>
</dbReference>
<evidence type="ECO:0000256" key="2">
    <source>
        <dbReference type="ARBA" id="ARBA00022630"/>
    </source>
</evidence>